<organism evidence="1 2">
    <name type="scientific">Sphingobacterium suaedae</name>
    <dbReference type="NCBI Taxonomy" id="1686402"/>
    <lineage>
        <taxon>Bacteria</taxon>
        <taxon>Pseudomonadati</taxon>
        <taxon>Bacteroidota</taxon>
        <taxon>Sphingobacteriia</taxon>
        <taxon>Sphingobacteriales</taxon>
        <taxon>Sphingobacteriaceae</taxon>
        <taxon>Sphingobacterium</taxon>
    </lineage>
</organism>
<comment type="caution">
    <text evidence="1">The sequence shown here is derived from an EMBL/GenBank/DDBJ whole genome shotgun (WGS) entry which is preliminary data.</text>
</comment>
<evidence type="ECO:0000313" key="1">
    <source>
        <dbReference type="EMBL" id="MFD2547690.1"/>
    </source>
</evidence>
<dbReference type="EMBL" id="JBHULR010000003">
    <property type="protein sequence ID" value="MFD2547690.1"/>
    <property type="molecule type" value="Genomic_DNA"/>
</dbReference>
<evidence type="ECO:0000313" key="2">
    <source>
        <dbReference type="Proteomes" id="UP001597545"/>
    </source>
</evidence>
<gene>
    <name evidence="1" type="ORF">ACFSR5_08545</name>
</gene>
<accession>A0ABW5KIF0</accession>
<name>A0ABW5KIF0_9SPHI</name>
<dbReference type="RefSeq" id="WP_380902685.1">
    <property type="nucleotide sequence ID" value="NZ_JBHUEG010000007.1"/>
</dbReference>
<proteinExistence type="predicted"/>
<reference evidence="2" key="1">
    <citation type="journal article" date="2019" name="Int. J. Syst. Evol. Microbiol.">
        <title>The Global Catalogue of Microorganisms (GCM) 10K type strain sequencing project: providing services to taxonomists for standard genome sequencing and annotation.</title>
        <authorList>
            <consortium name="The Broad Institute Genomics Platform"/>
            <consortium name="The Broad Institute Genome Sequencing Center for Infectious Disease"/>
            <person name="Wu L."/>
            <person name="Ma J."/>
        </authorList>
    </citation>
    <scope>NUCLEOTIDE SEQUENCE [LARGE SCALE GENOMIC DNA]</scope>
    <source>
        <strain evidence="2">KCTC 42662</strain>
    </source>
</reference>
<protein>
    <recommendedName>
        <fullName evidence="3">DUF4747 family protein</fullName>
    </recommendedName>
</protein>
<keyword evidence="2" id="KW-1185">Reference proteome</keyword>
<evidence type="ECO:0008006" key="3">
    <source>
        <dbReference type="Google" id="ProtNLM"/>
    </source>
</evidence>
<sequence>MSKFDIFTYQISPLSNYQMGLFDEDITIDQLISRKNKIFESIFDNSLSFFSSRNKLKYKIEHISNEFILLRLANKRTLKIEIDFQSEYKEIEPSCLIAIYNDPEVQLIAIESDKTSFGNSFSVLKILEKAIDRRLTNYNLRFYPQPKYEEKVLWDLLKKYEGRIEKLQFEFSKPNLARVNRSISEDLKEASKILNSATTKVEFEAPKNQALENLNEENQFLSGMVKSSSDGAGPAKIKLTGLRSWESTESTVKSFSIDSLEIEADQKTISTFVKAIKDKLTGE</sequence>
<dbReference type="Proteomes" id="UP001597545">
    <property type="component" value="Unassembled WGS sequence"/>
</dbReference>